<feature type="domain" description="MucB/RseB N-terminal" evidence="1">
    <location>
        <begin position="10"/>
        <end position="87"/>
    </location>
</feature>
<dbReference type="AlphaFoldDB" id="A5N8M4"/>
<organism evidence="2 3">
    <name type="scientific">Clostridium kluyveri (strain ATCC 8527 / DSM 555 / NBRC 12016 / NCIMB 10680 / K1)</name>
    <dbReference type="NCBI Taxonomy" id="431943"/>
    <lineage>
        <taxon>Bacteria</taxon>
        <taxon>Bacillati</taxon>
        <taxon>Bacillota</taxon>
        <taxon>Clostridia</taxon>
        <taxon>Eubacteriales</taxon>
        <taxon>Clostridiaceae</taxon>
        <taxon>Clostridium</taxon>
    </lineage>
</organism>
<dbReference type="eggNOG" id="COG2834">
    <property type="taxonomic scope" value="Bacteria"/>
</dbReference>
<dbReference type="STRING" id="431943.CKL_1613"/>
<proteinExistence type="predicted"/>
<dbReference type="RefSeq" id="WP_012102008.1">
    <property type="nucleotide sequence ID" value="NC_009706.1"/>
</dbReference>
<dbReference type="Pfam" id="PF03888">
    <property type="entry name" value="MucB_RseB"/>
    <property type="match status" value="1"/>
</dbReference>
<evidence type="ECO:0000313" key="2">
    <source>
        <dbReference type="EMBL" id="EDK33655.1"/>
    </source>
</evidence>
<accession>A5N8M4</accession>
<dbReference type="Gene3D" id="2.50.20.10">
    <property type="entry name" value="Lipoprotein localisation LolA/LolB/LppX"/>
    <property type="match status" value="1"/>
</dbReference>
<dbReference type="HOGENOM" id="CLU_030499_0_0_9"/>
<dbReference type="InterPro" id="IPR033434">
    <property type="entry name" value="MucB/RseB_N"/>
</dbReference>
<sequence>MNNGQKKWQIQPGQKKVEVLAAFPDSYSFTFELGKEIDDVKNALETKIVGEDKVSGRTAIVMEVTPKGGDSYKIWIDKDTKMPLQKQSAMQYSIQYKVCYTSIDFIESIPKELLAYTIPEGFKEIDTNTEQIVNSLADVKEILGFTPTIPENVPSSFIQNNISIVNDAKVVKINYTSKDNKKKVVILQKKSDSEFKPASMAALGKVNNNVAEIQSPIKNEIGILQGQVPYANITGISSVRWKQDGFEYAVIGNTYLEELELFIKGSTSGIVDISSKEQSLDKPQVEVPVDLKVEEQEQKNVDAGHSPWKLDPVFVSQVFASLKILPEGIQGEYPIKYEELKIIKNTGKEAIIEVSGDKTTIKRVYLKRLIREDNTGIWTVVGYDPLKNQ</sequence>
<dbReference type="Proteomes" id="UP000002411">
    <property type="component" value="Chromosome"/>
</dbReference>
<evidence type="ECO:0000313" key="3">
    <source>
        <dbReference type="Proteomes" id="UP000002411"/>
    </source>
</evidence>
<dbReference type="PANTHER" id="PTHR37507">
    <property type="entry name" value="SPORULATION PROTEIN YDCC"/>
    <property type="match status" value="1"/>
</dbReference>
<dbReference type="EMBL" id="CP000673">
    <property type="protein sequence ID" value="EDK33655.1"/>
    <property type="molecule type" value="Genomic_DNA"/>
</dbReference>
<dbReference type="InterPro" id="IPR052944">
    <property type="entry name" value="Sporulation_related"/>
</dbReference>
<gene>
    <name evidence="2" type="ordered locus">CKL_1613</name>
</gene>
<name>A5N8M4_CLOK5</name>
<reference evidence="2 3" key="1">
    <citation type="journal article" date="2008" name="Proc. Natl. Acad. Sci. U.S.A.">
        <title>The genome of Clostridium kluyveri, a strict anaerobe with unique metabolic features.</title>
        <authorList>
            <person name="Seedorf H."/>
            <person name="Fricke W.F."/>
            <person name="Veith B."/>
            <person name="Brueggemann H."/>
            <person name="Liesegang H."/>
            <person name="Strittmatter A."/>
            <person name="Miethke M."/>
            <person name="Buckel W."/>
            <person name="Hinderberger J."/>
            <person name="Li F."/>
            <person name="Hagemeier C."/>
            <person name="Thauer R.K."/>
            <person name="Gottschalk G."/>
        </authorList>
    </citation>
    <scope>NUCLEOTIDE SEQUENCE [LARGE SCALE GENOMIC DNA]</scope>
    <source>
        <strain evidence="3">ATCC 8527 / DSM 555 / NCIMB 10680</strain>
    </source>
</reference>
<dbReference type="PANTHER" id="PTHR37507:SF2">
    <property type="entry name" value="SPORULATION PROTEIN YDCC"/>
    <property type="match status" value="1"/>
</dbReference>
<keyword evidence="3" id="KW-1185">Reference proteome</keyword>
<dbReference type="KEGG" id="ckl:CKL_1613"/>
<protein>
    <recommendedName>
        <fullName evidence="1">MucB/RseB N-terminal domain-containing protein</fullName>
    </recommendedName>
</protein>
<evidence type="ECO:0000259" key="1">
    <source>
        <dbReference type="Pfam" id="PF03888"/>
    </source>
</evidence>